<dbReference type="Pfam" id="PF00155">
    <property type="entry name" value="Aminotran_1_2"/>
    <property type="match status" value="1"/>
</dbReference>
<dbReference type="EMBL" id="JAAARO010000008">
    <property type="protein sequence ID" value="KAF5744429.1"/>
    <property type="molecule type" value="Genomic_DNA"/>
</dbReference>
<dbReference type="CDD" id="cd02440">
    <property type="entry name" value="AdoMet_MTases"/>
    <property type="match status" value="1"/>
</dbReference>
<evidence type="ECO:0000313" key="7">
    <source>
        <dbReference type="Proteomes" id="UP000593562"/>
    </source>
</evidence>
<dbReference type="InterPro" id="IPR004839">
    <property type="entry name" value="Aminotransferase_I/II_large"/>
</dbReference>
<dbReference type="InterPro" id="IPR029063">
    <property type="entry name" value="SAM-dependent_MTases_sf"/>
</dbReference>
<keyword evidence="2" id="KW-0812">Transmembrane</keyword>
<evidence type="ECO:0000256" key="2">
    <source>
        <dbReference type="SAM" id="Phobius"/>
    </source>
</evidence>
<organism evidence="6 7">
    <name type="scientific">Tripterygium wilfordii</name>
    <name type="common">Thunder God vine</name>
    <dbReference type="NCBI Taxonomy" id="458696"/>
    <lineage>
        <taxon>Eukaryota</taxon>
        <taxon>Viridiplantae</taxon>
        <taxon>Streptophyta</taxon>
        <taxon>Embryophyta</taxon>
        <taxon>Tracheophyta</taxon>
        <taxon>Spermatophyta</taxon>
        <taxon>Magnoliopsida</taxon>
        <taxon>eudicotyledons</taxon>
        <taxon>Gunneridae</taxon>
        <taxon>Pentapetalae</taxon>
        <taxon>rosids</taxon>
        <taxon>fabids</taxon>
        <taxon>Celastrales</taxon>
        <taxon>Celastraceae</taxon>
        <taxon>Tripterygium</taxon>
    </lineage>
</organism>
<feature type="transmembrane region" description="Helical" evidence="2">
    <location>
        <begin position="1181"/>
        <end position="1201"/>
    </location>
</feature>
<dbReference type="EC" id="2.1.1.12" evidence="1"/>
<dbReference type="InterPro" id="IPR015424">
    <property type="entry name" value="PyrdxlP-dep_Trfase"/>
</dbReference>
<dbReference type="Gene3D" id="3.40.50.150">
    <property type="entry name" value="Vaccinia Virus protein VP39"/>
    <property type="match status" value="1"/>
</dbReference>
<dbReference type="PROSITE" id="PS51555">
    <property type="entry name" value="SAM_MT12"/>
    <property type="match status" value="1"/>
</dbReference>
<keyword evidence="2" id="KW-1133">Transmembrane helix</keyword>
<dbReference type="Gene3D" id="3.40.640.10">
    <property type="entry name" value="Type I PLP-dependent aspartate aminotransferase-like (Major domain)"/>
    <property type="match status" value="1"/>
</dbReference>
<evidence type="ECO:0000259" key="4">
    <source>
        <dbReference type="Pfam" id="PF05175"/>
    </source>
</evidence>
<dbReference type="Gene3D" id="3.90.1150.10">
    <property type="entry name" value="Aspartate Aminotransferase, domain 1"/>
    <property type="match status" value="1"/>
</dbReference>
<dbReference type="Proteomes" id="UP000593562">
    <property type="component" value="Unassembled WGS sequence"/>
</dbReference>
<dbReference type="FunCoup" id="A0A7J7DDS8">
    <property type="interactions" value="2636"/>
</dbReference>
<feature type="domain" description="Methyltransferase small" evidence="4">
    <location>
        <begin position="119"/>
        <end position="169"/>
    </location>
</feature>
<dbReference type="SUPFAM" id="SSF53383">
    <property type="entry name" value="PLP-dependent transferases"/>
    <property type="match status" value="2"/>
</dbReference>
<dbReference type="PANTHER" id="PTHR47087">
    <property type="entry name" value="METHIONINE S-METHYLTRANSFERASE"/>
    <property type="match status" value="1"/>
</dbReference>
<feature type="transmembrane region" description="Helical" evidence="2">
    <location>
        <begin position="1338"/>
        <end position="1358"/>
    </location>
</feature>
<feature type="transmembrane region" description="Helical" evidence="2">
    <location>
        <begin position="1117"/>
        <end position="1138"/>
    </location>
</feature>
<accession>A0A7J7DDS8</accession>
<name>A0A7J7DDS8_TRIWF</name>
<keyword evidence="1" id="KW-0949">S-adenosyl-L-methionine</keyword>
<proteinExistence type="inferred from homology"/>
<evidence type="ECO:0000313" key="6">
    <source>
        <dbReference type="EMBL" id="KAF5744429.1"/>
    </source>
</evidence>
<feature type="domain" description="PGG" evidence="5">
    <location>
        <begin position="1094"/>
        <end position="1174"/>
    </location>
</feature>
<dbReference type="InterPro" id="IPR015421">
    <property type="entry name" value="PyrdxlP-dep_Trfase_major"/>
</dbReference>
<keyword evidence="1 6" id="KW-0808">Transferase</keyword>
<keyword evidence="2" id="KW-0472">Membrane</keyword>
<comment type="caution">
    <text evidence="6">The sequence shown here is derived from an EMBL/GenBank/DDBJ whole genome shotgun (WGS) entry which is preliminary data.</text>
</comment>
<comment type="catalytic activity">
    <reaction evidence="1">
        <text>L-methionine + S-adenosyl-L-methionine = S-methyl-L-methionine + S-adenosyl-L-homocysteine</text>
        <dbReference type="Rhea" id="RHEA:13761"/>
        <dbReference type="ChEBI" id="CHEBI:57844"/>
        <dbReference type="ChEBI" id="CHEBI:57856"/>
        <dbReference type="ChEBI" id="CHEBI:58252"/>
        <dbReference type="ChEBI" id="CHEBI:59789"/>
        <dbReference type="EC" id="2.1.1.12"/>
    </reaction>
</comment>
<keyword evidence="1 6" id="KW-0489">Methyltransferase</keyword>
<feature type="domain" description="Aminotransferase class I/classII large" evidence="3">
    <location>
        <begin position="735"/>
        <end position="1081"/>
    </location>
</feature>
<dbReference type="GO" id="GO:0030732">
    <property type="term" value="F:methionine S-methyltransferase activity"/>
    <property type="evidence" value="ECO:0007669"/>
    <property type="project" value="UniProtKB-UniRule"/>
</dbReference>
<dbReference type="GO" id="GO:0030170">
    <property type="term" value="F:pyridoxal phosphate binding"/>
    <property type="evidence" value="ECO:0007669"/>
    <property type="project" value="InterPro"/>
</dbReference>
<reference evidence="6 7" key="1">
    <citation type="journal article" date="2020" name="Nat. Commun.">
        <title>Genome of Tripterygium wilfordii and identification of cytochrome P450 involved in triptolide biosynthesis.</title>
        <authorList>
            <person name="Tu L."/>
            <person name="Su P."/>
            <person name="Zhang Z."/>
            <person name="Gao L."/>
            <person name="Wang J."/>
            <person name="Hu T."/>
            <person name="Zhou J."/>
            <person name="Zhang Y."/>
            <person name="Zhao Y."/>
            <person name="Liu Y."/>
            <person name="Song Y."/>
            <person name="Tong Y."/>
            <person name="Lu Y."/>
            <person name="Yang J."/>
            <person name="Xu C."/>
            <person name="Jia M."/>
            <person name="Peters R.J."/>
            <person name="Huang L."/>
            <person name="Gao W."/>
        </authorList>
    </citation>
    <scope>NUCLEOTIDE SEQUENCE [LARGE SCALE GENOMIC DNA]</scope>
    <source>
        <strain evidence="7">cv. XIE 37</strain>
        <tissue evidence="6">Leaf</tissue>
    </source>
</reference>
<gene>
    <name evidence="6" type="ORF">HS088_TW08G01035</name>
</gene>
<dbReference type="InterPro" id="IPR015422">
    <property type="entry name" value="PyrdxlP-dep_Trfase_small"/>
</dbReference>
<dbReference type="Pfam" id="PF05175">
    <property type="entry name" value="MTS"/>
    <property type="match status" value="1"/>
</dbReference>
<evidence type="ECO:0000259" key="3">
    <source>
        <dbReference type="Pfam" id="PF00155"/>
    </source>
</evidence>
<dbReference type="Pfam" id="PF13962">
    <property type="entry name" value="PGG"/>
    <property type="match status" value="1"/>
</dbReference>
<dbReference type="GO" id="GO:0032259">
    <property type="term" value="P:methylation"/>
    <property type="evidence" value="ECO:0007669"/>
    <property type="project" value="UniProtKB-UniRule"/>
</dbReference>
<dbReference type="SUPFAM" id="SSF53335">
    <property type="entry name" value="S-adenosyl-L-methionine-dependent methyltransferases"/>
    <property type="match status" value="1"/>
</dbReference>
<keyword evidence="7" id="KW-1185">Reference proteome</keyword>
<dbReference type="InterPro" id="IPR025779">
    <property type="entry name" value="Met_S-MeTrfase"/>
</dbReference>
<dbReference type="InParanoid" id="A0A7J7DDS8"/>
<sequence>MATVCASVDEFLKQCQQSGDAAYGAFRSVLERLEDPKTRAKARVFLSDVQKRVASDKDQSDHCLETYHFRIQDIILDQYEGYQGRKKLTMMVIPSIFIPEDWSFTFYEGLNRHPDSIFKDKTVAELGCGNGWITIAIAEKWLPSKVYGLDINPRAVKVSWINLYLNALDDKGEPIFDAEKKTLLDRVEFHESDLLAYCRDNDIQLERIVGCIPQILNPNPDAMSKMITENASEEFLHSLSNYCALQGFVEDQFGLGLIARAVEEAIAVIKPMGIMIFNMGGRPGQGVCKRLFERRGIRVTKLWQTKIMQASDTDISALVEIEKNSPHRFEFFMGLSGDQPICARTAWAYGQAGGSISHALSVYSCQLRQPDQVKTIFQFLKNGFHDVSSSLDLSFEDESVADEKIPFLAYLANVLKESSFFPYEPPAGSKRFRNLISGFMKTYHHVPLNADNVITFPSRAVAIENALRLFSPRLAIVDENLTRHLPRKWLTSLAIQGTETGPADIITVIEAPRQSDLMIEMIKKLKPQVVVTGMAQFEAVTSSAFVHMLDITREVGSRLFVDISDQFELSSLPSSNGVLKYLAGTPLPSHAAIICGLVKNQVYSDLEVAFVISEEEAIFKALSKTVEVLEGNTALISQYYYGCLFHELLAFQLADRHLHVERKCENSRSVEMIGFTSSAISVLNNAELSIEAKDSSFIHMDVDQSFLPLPSPVKAAIFESFARQNMAESEIDVTPCIKQFIKINYGFPADNSSEFIYADSSQALFNKLVLCCINEGGTLCLPAGSNGNYVSAAKFLKANIVNIPTEFRVGFKMTEKLLCGVLETVTKPWVYISGPTINPTGQIYSNKEIEDILTTCAKYGARVIIDTSFSGLEYDSEGWGGWELEGILSKLNSSSNPSFCVCLFGGLSLNMLTGALKFGFLVLNQPLLVDAFYSFPGLSKPHCTVRYAVKKLLSLRGQTAGDLLNAVTEHIKNLKSRSKCLKQTLEDCGWEVIESRGGVSMVAKPSSYLNKVVKLKNLPAVGGNTANGAATDEIKLDDSNIRETIVKTTNLCINSGSWTGISGYCRFTFALEESKFEQALNCIVKFKNIISGNKQESGLPNFLHEKSFRIFVISDAVALYASSTSVLMCLGILTSRYAEEDFLTSLPTKLIVALSTLFLSIVAMMVSFCAALMIIMDGQLLLVIPIFLLAATTQDSLLVIFSNTKHAKFGNQNEADLYTNVGAGGARSNGFTRERLTALHKLQEHNMGPHSLEELRPVGIHWVVNVRITRKWELVDQHDNEIYGIDMVVLDAKSLSISYQLSTSSHKATALQFLIQARSLSISYQLSSSSHKATALQFLIQARFVFGSSISVIMIPLWL</sequence>
<protein>
    <recommendedName>
        <fullName evidence="1">methionine S-methyltransferase</fullName>
        <ecNumber evidence="1">2.1.1.12</ecNumber>
    </recommendedName>
</protein>
<evidence type="ECO:0000256" key="1">
    <source>
        <dbReference type="PROSITE-ProRule" id="PRU00888"/>
    </source>
</evidence>
<evidence type="ECO:0000259" key="5">
    <source>
        <dbReference type="Pfam" id="PF13962"/>
    </source>
</evidence>
<comment type="similarity">
    <text evidence="1">Belongs to the class I-like SAM-binding methyltransferase superfamily.</text>
</comment>
<dbReference type="InterPro" id="IPR007848">
    <property type="entry name" value="Small_mtfrase_dom"/>
</dbReference>
<feature type="transmembrane region" description="Helical" evidence="2">
    <location>
        <begin position="1150"/>
        <end position="1175"/>
    </location>
</feature>
<dbReference type="PANTHER" id="PTHR47087:SF1">
    <property type="entry name" value="METHIONINE S-METHYLTRANSFERASE"/>
    <property type="match status" value="1"/>
</dbReference>
<dbReference type="InterPro" id="IPR026961">
    <property type="entry name" value="PGG_dom"/>
</dbReference>